<keyword evidence="4" id="KW-1185">Reference proteome</keyword>
<evidence type="ECO:0000256" key="2">
    <source>
        <dbReference type="SAM" id="Phobius"/>
    </source>
</evidence>
<organism evidence="3 4">
    <name type="scientific">Usitatibacter palustris</name>
    <dbReference type="NCBI Taxonomy" id="2732487"/>
    <lineage>
        <taxon>Bacteria</taxon>
        <taxon>Pseudomonadati</taxon>
        <taxon>Pseudomonadota</taxon>
        <taxon>Betaproteobacteria</taxon>
        <taxon>Nitrosomonadales</taxon>
        <taxon>Usitatibacteraceae</taxon>
        <taxon>Usitatibacter</taxon>
    </lineage>
</organism>
<name>A0A6M4H807_9PROT</name>
<dbReference type="EMBL" id="CP053073">
    <property type="protein sequence ID" value="QJR15799.1"/>
    <property type="molecule type" value="Genomic_DNA"/>
</dbReference>
<sequence length="964" mass="105611">MDRKTVFTKTAKGITQVNQKSASLSKDLMKVLKLIDGKSNFEQIMEKADLDKPVLEKALNTLIKDGFSRVFETRKEESDPFASEGDDFDFTAPGKLPASTQRVVASAAGDISELARQQDARDNQKKNMEQAQIAARAKAKAEAESRAKLEADARAKAEAEQRAMEQARKAKEASEKAKAQVEQQVREEALRNAAIAAHKEKLTAEQKAKEEAEGRRLGELRAKAEAEAKALAEARAKAEAEAAALAKARAEAEAAAKKQAVEAAGAEKELKARLKDEIEARIRSEMEALLRNEIAAEARAEMQTQIMAEAKLAARAELEERLQEERQQLQQAEMAARVVAEKQQRDRADMEAKRAADAEARARQESEARARAEAEADRLRRAADESRIKSEAEADRLRRAEARAREDAEAAGREREEAAKRLEVERRAKIEAEARAMVEAEESERREKELAARIDTERRAREEAEMRAKVESRARETIEEDTRAKVQAEIEGDMSKRAEIEGKAQAKAYMTAKAQAERDEDDRLRAEQARKAKEIADVLRTKVERDEDAPEASPVRRRPRRRGNFLKTAFWGLLIIVVVGVAALHVIPLRAYATKIEKGLGGWLHDDVQISSLKFSLIPSPHLKIEGMAVGKAFDAKSTHGRVYLDINALLGGDKLLISSIELEGVTLTEEAVRRILKWGDVEGKAAAAEVGSIKLKGVKMEVKPALDVFDATLTFNKEGALRSAFITGGGGKWTLGLKPIDKALEVDFYARFWELPAGAPIPVSEVKLKGSLTSKELVVPEFEADTMEGKVNGTLRVNWTNGVKLDSDLSLLKVRAEQLVSPLTKEISVTGKLDGNFSIAAEGPSLDTLFSNTRAQGKFKLAEGSISNVDLVAVMQSDAAGQRAGVTKFAEMTGEFGTAEHRTSFRSIALLGGVLRGNGNVDIDPKSGLSGRVSLEIRSNVAQDRGAFVVSGTVAKPSIRRGG</sequence>
<reference evidence="3 4" key="1">
    <citation type="submission" date="2020-04" db="EMBL/GenBank/DDBJ databases">
        <title>Usitatibacter rugosus gen. nov., sp. nov. and Usitatibacter palustris sp. nov., novel members of Usitatibacteraceae fam. nov. within the order Nitrosomonadales isolated from soil.</title>
        <authorList>
            <person name="Huber K.J."/>
            <person name="Neumann-Schaal M."/>
            <person name="Geppert A."/>
            <person name="Luckner M."/>
            <person name="Wanner G."/>
            <person name="Overmann J."/>
        </authorList>
    </citation>
    <scope>NUCLEOTIDE SEQUENCE [LARGE SCALE GENOMIC DNA]</scope>
    <source>
        <strain evidence="3 4">Swamp67</strain>
    </source>
</reference>
<evidence type="ECO:0000313" key="4">
    <source>
        <dbReference type="Proteomes" id="UP000503096"/>
    </source>
</evidence>
<feature type="transmembrane region" description="Helical" evidence="2">
    <location>
        <begin position="565"/>
        <end position="587"/>
    </location>
</feature>
<keyword evidence="2" id="KW-0472">Membrane</keyword>
<proteinExistence type="predicted"/>
<feature type="region of interest" description="Disordered" evidence="1">
    <location>
        <begin position="144"/>
        <end position="219"/>
    </location>
</feature>
<keyword evidence="2" id="KW-0812">Transmembrane</keyword>
<feature type="region of interest" description="Disordered" evidence="1">
    <location>
        <begin position="457"/>
        <end position="480"/>
    </location>
</feature>
<dbReference type="AlphaFoldDB" id="A0A6M4H807"/>
<evidence type="ECO:0000313" key="3">
    <source>
        <dbReference type="EMBL" id="QJR15799.1"/>
    </source>
</evidence>
<dbReference type="PANTHER" id="PTHR30441:SF8">
    <property type="entry name" value="DUF748 DOMAIN-CONTAINING PROTEIN"/>
    <property type="match status" value="1"/>
</dbReference>
<feature type="region of interest" description="Disordered" evidence="1">
    <location>
        <begin position="340"/>
        <end position="420"/>
    </location>
</feature>
<feature type="compositionally biased region" description="Basic and acidic residues" evidence="1">
    <location>
        <begin position="144"/>
        <end position="190"/>
    </location>
</feature>
<dbReference type="KEGG" id="upl:DSM104440_02625"/>
<feature type="compositionally biased region" description="Basic and acidic residues" evidence="1">
    <location>
        <begin position="197"/>
        <end position="219"/>
    </location>
</feature>
<protein>
    <submittedName>
        <fullName evidence="3">Uncharacterized protein</fullName>
    </submittedName>
</protein>
<dbReference type="GO" id="GO:0090313">
    <property type="term" value="P:regulation of protein targeting to membrane"/>
    <property type="evidence" value="ECO:0007669"/>
    <property type="project" value="TreeGrafter"/>
</dbReference>
<dbReference type="RefSeq" id="WP_171163397.1">
    <property type="nucleotide sequence ID" value="NZ_CP053073.1"/>
</dbReference>
<gene>
    <name evidence="3" type="ORF">DSM104440_02625</name>
</gene>
<dbReference type="InParanoid" id="A0A6M4H807"/>
<keyword evidence="2" id="KW-1133">Transmembrane helix</keyword>
<dbReference type="InterPro" id="IPR052894">
    <property type="entry name" value="AsmA-related"/>
</dbReference>
<evidence type="ECO:0000256" key="1">
    <source>
        <dbReference type="SAM" id="MobiDB-lite"/>
    </source>
</evidence>
<dbReference type="GO" id="GO:0005886">
    <property type="term" value="C:plasma membrane"/>
    <property type="evidence" value="ECO:0007669"/>
    <property type="project" value="TreeGrafter"/>
</dbReference>
<dbReference type="PANTHER" id="PTHR30441">
    <property type="entry name" value="DUF748 DOMAIN-CONTAINING PROTEIN"/>
    <property type="match status" value="1"/>
</dbReference>
<accession>A0A6M4H807</accession>
<dbReference type="Proteomes" id="UP000503096">
    <property type="component" value="Chromosome"/>
</dbReference>